<evidence type="ECO:0000313" key="3">
    <source>
        <dbReference type="Proteomes" id="UP000287651"/>
    </source>
</evidence>
<evidence type="ECO:0000313" key="2">
    <source>
        <dbReference type="EMBL" id="RRT85115.1"/>
    </source>
</evidence>
<feature type="region of interest" description="Disordered" evidence="1">
    <location>
        <begin position="43"/>
        <end position="78"/>
    </location>
</feature>
<accession>A0A427B9E8</accession>
<name>A0A427B9E8_ENSVE</name>
<feature type="region of interest" description="Disordered" evidence="1">
    <location>
        <begin position="197"/>
        <end position="255"/>
    </location>
</feature>
<gene>
    <name evidence="2" type="ORF">B296_00004625</name>
</gene>
<proteinExistence type="predicted"/>
<sequence>MLLTIVVASGTDCADISCPQPFSSPLLVSRAGRMTFASSHSKSHSIEASTSRSKASGCPFGDSRSPVVPSSSGGAAPDDSEAVEALAMMRSCFNIDLNMTTHRLVKVRKHYYIPLEYELHVPLLGQCPYNAFSNDFNLSTITLEAGLRFPLHPVIEVCLEGWQISPSQMAPNSWRYLGEQRVDDSINDQRVRPIGVAVSTAEKRHGNDMGASLRKRSKRAALEEPANASGSTIEAPTKKGRESVSNGKEPMEVEEVPECGGALHPVLAKQLYECSFEELMNRVAKSVVWARDDRVRLEGDVLSLTKVTTFLEAKLKAEGPKVVATYKASRGFESSLEKMGRITYEFGYRVALERLRAKHLEAEVEQDLFNECHEDGNVKNDLCRSVDDGTPSKK</sequence>
<comment type="caution">
    <text evidence="2">The sequence shown here is derived from an EMBL/GenBank/DDBJ whole genome shotgun (WGS) entry which is preliminary data.</text>
</comment>
<dbReference type="EMBL" id="AMZH03000175">
    <property type="protein sequence ID" value="RRT85115.1"/>
    <property type="molecule type" value="Genomic_DNA"/>
</dbReference>
<feature type="compositionally biased region" description="Low complexity" evidence="1">
    <location>
        <begin position="65"/>
        <end position="77"/>
    </location>
</feature>
<dbReference type="Proteomes" id="UP000287651">
    <property type="component" value="Unassembled WGS sequence"/>
</dbReference>
<reference evidence="2 3" key="1">
    <citation type="journal article" date="2014" name="Agronomy (Basel)">
        <title>A Draft Genome Sequence for Ensete ventricosum, the Drought-Tolerant Tree Against Hunger.</title>
        <authorList>
            <person name="Harrison J."/>
            <person name="Moore K.A."/>
            <person name="Paszkiewicz K."/>
            <person name="Jones T."/>
            <person name="Grant M."/>
            <person name="Ambacheew D."/>
            <person name="Muzemil S."/>
            <person name="Studholme D.J."/>
        </authorList>
    </citation>
    <scope>NUCLEOTIDE SEQUENCE [LARGE SCALE GENOMIC DNA]</scope>
</reference>
<organism evidence="2 3">
    <name type="scientific">Ensete ventricosum</name>
    <name type="common">Abyssinian banana</name>
    <name type="synonym">Musa ensete</name>
    <dbReference type="NCBI Taxonomy" id="4639"/>
    <lineage>
        <taxon>Eukaryota</taxon>
        <taxon>Viridiplantae</taxon>
        <taxon>Streptophyta</taxon>
        <taxon>Embryophyta</taxon>
        <taxon>Tracheophyta</taxon>
        <taxon>Spermatophyta</taxon>
        <taxon>Magnoliopsida</taxon>
        <taxon>Liliopsida</taxon>
        <taxon>Zingiberales</taxon>
        <taxon>Musaceae</taxon>
        <taxon>Ensete</taxon>
    </lineage>
</organism>
<evidence type="ECO:0000256" key="1">
    <source>
        <dbReference type="SAM" id="MobiDB-lite"/>
    </source>
</evidence>
<dbReference type="AlphaFoldDB" id="A0A427B9E8"/>
<protein>
    <submittedName>
        <fullName evidence="2">Uncharacterized protein</fullName>
    </submittedName>
</protein>